<reference evidence="7" key="2">
    <citation type="submission" date="2020-09" db="EMBL/GenBank/DDBJ databases">
        <authorList>
            <person name="Sun Q."/>
            <person name="Zhou Y."/>
        </authorList>
    </citation>
    <scope>NUCLEOTIDE SEQUENCE</scope>
    <source>
        <strain evidence="7">CGMCC 4.7308</strain>
    </source>
</reference>
<dbReference type="InterPro" id="IPR000873">
    <property type="entry name" value="AMP-dep_synth/lig_dom"/>
</dbReference>
<organism evidence="7 8">
    <name type="scientific">Nakamurella endophytica</name>
    <dbReference type="NCBI Taxonomy" id="1748367"/>
    <lineage>
        <taxon>Bacteria</taxon>
        <taxon>Bacillati</taxon>
        <taxon>Actinomycetota</taxon>
        <taxon>Actinomycetes</taxon>
        <taxon>Nakamurellales</taxon>
        <taxon>Nakamurellaceae</taxon>
        <taxon>Nakamurella</taxon>
    </lineage>
</organism>
<dbReference type="InterPro" id="IPR020845">
    <property type="entry name" value="AMP-binding_CS"/>
</dbReference>
<evidence type="ECO:0000313" key="7">
    <source>
        <dbReference type="EMBL" id="GGL87944.1"/>
    </source>
</evidence>
<evidence type="ECO:0000259" key="6">
    <source>
        <dbReference type="Pfam" id="PF00501"/>
    </source>
</evidence>
<keyword evidence="2" id="KW-0436">Ligase</keyword>
<dbReference type="Gene3D" id="3.40.50.12780">
    <property type="entry name" value="N-terminal domain of ligase-like"/>
    <property type="match status" value="1"/>
</dbReference>
<dbReference type="EMBL" id="BMNA01000001">
    <property type="protein sequence ID" value="GGL87944.1"/>
    <property type="molecule type" value="Genomic_DNA"/>
</dbReference>
<evidence type="ECO:0000313" key="8">
    <source>
        <dbReference type="Proteomes" id="UP000655208"/>
    </source>
</evidence>
<protein>
    <recommendedName>
        <fullName evidence="5">Acyl-CoA synthetase</fullName>
    </recommendedName>
</protein>
<gene>
    <name evidence="7" type="ORF">GCM10011594_04460</name>
</gene>
<evidence type="ECO:0000256" key="5">
    <source>
        <dbReference type="ARBA" id="ARBA00032875"/>
    </source>
</evidence>
<name>A0A917SMC9_9ACTN</name>
<dbReference type="Proteomes" id="UP000655208">
    <property type="component" value="Unassembled WGS sequence"/>
</dbReference>
<dbReference type="GO" id="GO:0016020">
    <property type="term" value="C:membrane"/>
    <property type="evidence" value="ECO:0007669"/>
    <property type="project" value="TreeGrafter"/>
</dbReference>
<evidence type="ECO:0000256" key="3">
    <source>
        <dbReference type="ARBA" id="ARBA00022832"/>
    </source>
</evidence>
<dbReference type="PROSITE" id="PS00455">
    <property type="entry name" value="AMP_BINDING"/>
    <property type="match status" value="1"/>
</dbReference>
<dbReference type="PANTHER" id="PTHR43272">
    <property type="entry name" value="LONG-CHAIN-FATTY-ACID--COA LIGASE"/>
    <property type="match status" value="1"/>
</dbReference>
<sequence>MTTTQHGVSFAHQFVDRVRRTPAAEAFRYRDGSGWQSLTWQDTRTRVWELAAGLVDLGVAVGERVGIASGTRIEWIVADLAVMCAGAATTTVYPTTAADEVGYIVGDSGCVVVIAEDAGQVAKLRESELPQLRAVVVIEPAADVTAPDGVDVLTLQELAARGRDLLARRPDAVDERVDALTPDHLATLVYTSGTTGRPKGVRLSHANWTYEGRAVAELDLLTPADLQYLWLPLSHVLGKMLIGIQLEIGFATAVDGDLSRIVENLGQVKPTFMGGAPRIFEKVRATVTLRTQGHGGIQARIFDWAFRVGLAASRTRQRRAPVDRWTAARLTVADALVFRKIRAAMGGRIRFFVSGSAPLSREVAEWFDAAGLTVLEGYGLTETSAACAVNLPQDTRIGTVGPPLPGTEFMIASDGEILVRGGGVMTGYHGLPEATDDVLDPDGWLHTGDIGELSDGYLRVTDRKKDMIKTSGGKYVSPQKIEGVFKAVFPYASHIVVHGESRRFASALITLDPDAMKGWADQHGLGALDMAELSRHPAVQELVQSGVDELNSRLERWETIKKFVVLARDLSVEAGELTPSMKVRRRTVENQYVQELDELYR</sequence>
<dbReference type="SUPFAM" id="SSF56801">
    <property type="entry name" value="Acetyl-CoA synthetase-like"/>
    <property type="match status" value="1"/>
</dbReference>
<dbReference type="Pfam" id="PF00501">
    <property type="entry name" value="AMP-binding"/>
    <property type="match status" value="1"/>
</dbReference>
<keyword evidence="8" id="KW-1185">Reference proteome</keyword>
<keyword evidence="4" id="KW-0443">Lipid metabolism</keyword>
<accession>A0A917SMC9</accession>
<dbReference type="Pfam" id="PF23562">
    <property type="entry name" value="AMP-binding_C_3"/>
    <property type="match status" value="1"/>
</dbReference>
<evidence type="ECO:0000256" key="2">
    <source>
        <dbReference type="ARBA" id="ARBA00022598"/>
    </source>
</evidence>
<comment type="similarity">
    <text evidence="1">Belongs to the ATP-dependent AMP-binding enzyme family.</text>
</comment>
<evidence type="ECO:0000256" key="1">
    <source>
        <dbReference type="ARBA" id="ARBA00006432"/>
    </source>
</evidence>
<dbReference type="InterPro" id="IPR042099">
    <property type="entry name" value="ANL_N_sf"/>
</dbReference>
<reference evidence="7" key="1">
    <citation type="journal article" date="2014" name="Int. J. Syst. Evol. Microbiol.">
        <title>Complete genome sequence of Corynebacterium casei LMG S-19264T (=DSM 44701T), isolated from a smear-ripened cheese.</title>
        <authorList>
            <consortium name="US DOE Joint Genome Institute (JGI-PGF)"/>
            <person name="Walter F."/>
            <person name="Albersmeier A."/>
            <person name="Kalinowski J."/>
            <person name="Ruckert C."/>
        </authorList>
    </citation>
    <scope>NUCLEOTIDE SEQUENCE</scope>
    <source>
        <strain evidence="7">CGMCC 4.7308</strain>
    </source>
</reference>
<evidence type="ECO:0000256" key="4">
    <source>
        <dbReference type="ARBA" id="ARBA00023098"/>
    </source>
</evidence>
<keyword evidence="3" id="KW-0276">Fatty acid metabolism</keyword>
<comment type="caution">
    <text evidence="7">The sequence shown here is derived from an EMBL/GenBank/DDBJ whole genome shotgun (WGS) entry which is preliminary data.</text>
</comment>
<proteinExistence type="inferred from homology"/>
<dbReference type="AlphaFoldDB" id="A0A917SMC9"/>
<dbReference type="CDD" id="cd05907">
    <property type="entry name" value="VL_LC_FACS_like"/>
    <property type="match status" value="1"/>
</dbReference>
<dbReference type="RefSeq" id="WP_308426358.1">
    <property type="nucleotide sequence ID" value="NZ_BMNA01000001.1"/>
</dbReference>
<dbReference type="PANTHER" id="PTHR43272:SF32">
    <property type="entry name" value="AMP-DEPENDENT SYNTHETASE_LIGASE DOMAIN-CONTAINING PROTEIN"/>
    <property type="match status" value="1"/>
</dbReference>
<feature type="domain" description="AMP-dependent synthetase/ligase" evidence="6">
    <location>
        <begin position="16"/>
        <end position="429"/>
    </location>
</feature>
<dbReference type="GO" id="GO:0004467">
    <property type="term" value="F:long-chain fatty acid-CoA ligase activity"/>
    <property type="evidence" value="ECO:0007669"/>
    <property type="project" value="TreeGrafter"/>
</dbReference>